<dbReference type="Gene3D" id="4.10.280.10">
    <property type="entry name" value="Helix-loop-helix DNA-binding domain"/>
    <property type="match status" value="1"/>
</dbReference>
<dbReference type="InterPro" id="IPR045239">
    <property type="entry name" value="bHLH95_bHLH"/>
</dbReference>
<proteinExistence type="inferred from homology"/>
<evidence type="ECO:0000313" key="10">
    <source>
        <dbReference type="EMBL" id="KAJ6799985.1"/>
    </source>
</evidence>
<dbReference type="GO" id="GO:0005634">
    <property type="term" value="C:nucleus"/>
    <property type="evidence" value="ECO:0007669"/>
    <property type="project" value="UniProtKB-SubCell"/>
</dbReference>
<feature type="region of interest" description="Disordered" evidence="8">
    <location>
        <begin position="1"/>
        <end position="26"/>
    </location>
</feature>
<dbReference type="SUPFAM" id="SSF47459">
    <property type="entry name" value="HLH, helix-loop-helix DNA-binding domain"/>
    <property type="match status" value="1"/>
</dbReference>
<keyword evidence="5" id="KW-0238">DNA-binding</keyword>
<evidence type="ECO:0000259" key="9">
    <source>
        <dbReference type="PROSITE" id="PS50888"/>
    </source>
</evidence>
<comment type="subcellular location">
    <subcellularLocation>
        <location evidence="1">Nucleus</location>
    </subcellularLocation>
</comment>
<reference evidence="10" key="2">
    <citation type="submission" date="2023-04" db="EMBL/GenBank/DDBJ databases">
        <authorList>
            <person name="Bruccoleri R.E."/>
            <person name="Oakeley E.J."/>
            <person name="Faust A.-M."/>
            <person name="Dessus-Babus S."/>
            <person name="Altorfer M."/>
            <person name="Burckhardt D."/>
            <person name="Oertli M."/>
            <person name="Naumann U."/>
            <person name="Petersen F."/>
            <person name="Wong J."/>
        </authorList>
    </citation>
    <scope>NUCLEOTIDE SEQUENCE</scope>
    <source>
        <strain evidence="10">GSM-AAB239-AS_SAM_17_03QT</strain>
        <tissue evidence="10">Leaf</tissue>
    </source>
</reference>
<evidence type="ECO:0000256" key="5">
    <source>
        <dbReference type="ARBA" id="ARBA00023125"/>
    </source>
</evidence>
<dbReference type="EMBL" id="JANAVB010039215">
    <property type="protein sequence ID" value="KAJ6799985.1"/>
    <property type="molecule type" value="Genomic_DNA"/>
</dbReference>
<evidence type="ECO:0000256" key="1">
    <source>
        <dbReference type="ARBA" id="ARBA00004123"/>
    </source>
</evidence>
<gene>
    <name evidence="10" type="ORF">M6B38_205250</name>
</gene>
<evidence type="ECO:0000256" key="6">
    <source>
        <dbReference type="ARBA" id="ARBA00023163"/>
    </source>
</evidence>
<evidence type="ECO:0000256" key="8">
    <source>
        <dbReference type="SAM" id="MobiDB-lite"/>
    </source>
</evidence>
<dbReference type="PROSITE" id="PS50888">
    <property type="entry name" value="BHLH"/>
    <property type="match status" value="1"/>
</dbReference>
<feature type="domain" description="BHLH" evidence="9">
    <location>
        <begin position="183"/>
        <end position="232"/>
    </location>
</feature>
<keyword evidence="4" id="KW-0805">Transcription regulation</keyword>
<feature type="compositionally biased region" description="Polar residues" evidence="8">
    <location>
        <begin position="1"/>
        <end position="17"/>
    </location>
</feature>
<evidence type="ECO:0000256" key="4">
    <source>
        <dbReference type="ARBA" id="ARBA00023015"/>
    </source>
</evidence>
<dbReference type="CDD" id="cd11393">
    <property type="entry name" value="bHLH_AtbHLH_like"/>
    <property type="match status" value="1"/>
</dbReference>
<protein>
    <submittedName>
        <fullName evidence="10">Transcription factor bHLH68-like</fullName>
    </submittedName>
</protein>
<keyword evidence="7" id="KW-0539">Nucleus</keyword>
<comment type="caution">
    <text evidence="10">The sequence shown here is derived from an EMBL/GenBank/DDBJ whole genome shotgun (WGS) entry which is preliminary data.</text>
</comment>
<organism evidence="10 11">
    <name type="scientific">Iris pallida</name>
    <name type="common">Sweet iris</name>
    <dbReference type="NCBI Taxonomy" id="29817"/>
    <lineage>
        <taxon>Eukaryota</taxon>
        <taxon>Viridiplantae</taxon>
        <taxon>Streptophyta</taxon>
        <taxon>Embryophyta</taxon>
        <taxon>Tracheophyta</taxon>
        <taxon>Spermatophyta</taxon>
        <taxon>Magnoliopsida</taxon>
        <taxon>Liliopsida</taxon>
        <taxon>Asparagales</taxon>
        <taxon>Iridaceae</taxon>
        <taxon>Iridoideae</taxon>
        <taxon>Irideae</taxon>
        <taxon>Iris</taxon>
    </lineage>
</organism>
<dbReference type="InterPro" id="IPR036638">
    <property type="entry name" value="HLH_DNA-bd_sf"/>
</dbReference>
<dbReference type="GO" id="GO:0000978">
    <property type="term" value="F:RNA polymerase II cis-regulatory region sequence-specific DNA binding"/>
    <property type="evidence" value="ECO:0007669"/>
    <property type="project" value="TreeGrafter"/>
</dbReference>
<dbReference type="PANTHER" id="PTHR16223">
    <property type="entry name" value="TRANSCRIPTION FACTOR BHLH83-RELATED"/>
    <property type="match status" value="1"/>
</dbReference>
<dbReference type="AlphaFoldDB" id="A0AAX6E7N9"/>
<sequence>MNMGFLQSSSWSSTKNQAPPYASSSSSAMSLCHDELPVSWSQLLLGGSLNDFQTRKLVDVDGWEDPTVAYDASAAAHGADEANRVASESRYMYGSTEEIQQQLAEAAAAAAAASWASWGQTNSNLPVSSPRSCVTTSLGSSMLDFSNGKPAEKRRLGGQPALLDHSSECNSKETGAASKKIKVVSCAAQSTFRVRKEKLGDRITALHQLVSPFGKTDTASVLLEAIGYIRFLQNQVEALSSPYLGSGESDSARQPAVKGRSCVFPEDPGQVDGGEPKGLRSRGLCLVPLSCTLHVGGSNGADYWAASLAAGFR</sequence>
<dbReference type="FunFam" id="4.10.280.10:FF:000032">
    <property type="entry name" value="Transcription factor bHLH123 family"/>
    <property type="match status" value="1"/>
</dbReference>
<dbReference type="PANTHER" id="PTHR16223:SF342">
    <property type="entry name" value="BHLH TRANSCRIPTION FACTOR-LIKE PROTEIN"/>
    <property type="match status" value="1"/>
</dbReference>
<keyword evidence="11" id="KW-1185">Reference proteome</keyword>
<dbReference type="GO" id="GO:0000981">
    <property type="term" value="F:DNA-binding transcription factor activity, RNA polymerase II-specific"/>
    <property type="evidence" value="ECO:0007669"/>
    <property type="project" value="TreeGrafter"/>
</dbReference>
<comment type="similarity">
    <text evidence="2">Belongs to the bHLH protein family.</text>
</comment>
<dbReference type="Proteomes" id="UP001140949">
    <property type="component" value="Unassembled WGS sequence"/>
</dbReference>
<evidence type="ECO:0000313" key="11">
    <source>
        <dbReference type="Proteomes" id="UP001140949"/>
    </source>
</evidence>
<comment type="subunit">
    <text evidence="3">Homodimer.</text>
</comment>
<dbReference type="InterPro" id="IPR045843">
    <property type="entry name" value="IND-like"/>
</dbReference>
<evidence type="ECO:0000256" key="7">
    <source>
        <dbReference type="ARBA" id="ARBA00023242"/>
    </source>
</evidence>
<keyword evidence="6" id="KW-0804">Transcription</keyword>
<accession>A0AAX6E7N9</accession>
<evidence type="ECO:0000256" key="2">
    <source>
        <dbReference type="ARBA" id="ARBA00005510"/>
    </source>
</evidence>
<dbReference type="GO" id="GO:0046983">
    <property type="term" value="F:protein dimerization activity"/>
    <property type="evidence" value="ECO:0007669"/>
    <property type="project" value="InterPro"/>
</dbReference>
<evidence type="ECO:0000256" key="3">
    <source>
        <dbReference type="ARBA" id="ARBA00011738"/>
    </source>
</evidence>
<name>A0AAX6E7N9_IRIPA</name>
<dbReference type="InterPro" id="IPR011598">
    <property type="entry name" value="bHLH_dom"/>
</dbReference>
<reference evidence="10" key="1">
    <citation type="journal article" date="2023" name="GigaByte">
        <title>Genome assembly of the bearded iris, Iris pallida Lam.</title>
        <authorList>
            <person name="Bruccoleri R.E."/>
            <person name="Oakeley E.J."/>
            <person name="Faust A.M.E."/>
            <person name="Altorfer M."/>
            <person name="Dessus-Babus S."/>
            <person name="Burckhardt D."/>
            <person name="Oertli M."/>
            <person name="Naumann U."/>
            <person name="Petersen F."/>
            <person name="Wong J."/>
        </authorList>
    </citation>
    <scope>NUCLEOTIDE SEQUENCE</scope>
    <source>
        <strain evidence="10">GSM-AAB239-AS_SAM_17_03QT</strain>
    </source>
</reference>